<dbReference type="GO" id="GO:0003723">
    <property type="term" value="F:RNA binding"/>
    <property type="evidence" value="ECO:0007669"/>
    <property type="project" value="InterPro"/>
</dbReference>
<sequence>MASLSFNTTTSRLRTTPLVQPQNHNNNKPISNFKIASLFSSKNWPKLRYIRPNSISESSVEQQLELEQEAEEEEEEEDDPTAELCYFDPETDPNVVSEWEVDFCSRPIIDSRGKKVWELVVCDESLSLQYTKYFPNNVINSVTLKEALQGISDDLAIPLPEKIRFFRSQMQTIITKACNELGIKPVPSKRCLSLLLWLDERYETVYTRHPGFQKGAKPLLGLDNPFPMELPDNLFGEKWAFVQLPLSAVREEMLSLATRRVFGASLDLDLLGIEIDDRTLIPGLAVASSRAKPLAGACPISITASNGLYSSLMLFLISFICFTFLAIFSSLLKLDCCMGYYSNELVHLMLTWMNGLEVCLIEADVSRACLILSVGISTRYVYATYKKTLVTTKEAEAWEATKKACGGLHFLAIQEDLNSDDVVGFWLLLDLPPPPV</sequence>
<dbReference type="InterPro" id="IPR009472">
    <property type="entry name" value="Tab2-like"/>
</dbReference>
<name>A0AA88ATY2_FICCA</name>
<dbReference type="Pfam" id="PF06485">
    <property type="entry name" value="Tab2-like_N"/>
    <property type="match status" value="1"/>
</dbReference>
<organism evidence="5 6">
    <name type="scientific">Ficus carica</name>
    <name type="common">Common fig</name>
    <dbReference type="NCBI Taxonomy" id="3494"/>
    <lineage>
        <taxon>Eukaryota</taxon>
        <taxon>Viridiplantae</taxon>
        <taxon>Streptophyta</taxon>
        <taxon>Embryophyta</taxon>
        <taxon>Tracheophyta</taxon>
        <taxon>Spermatophyta</taxon>
        <taxon>Magnoliopsida</taxon>
        <taxon>eudicotyledons</taxon>
        <taxon>Gunneridae</taxon>
        <taxon>Pentapetalae</taxon>
        <taxon>rosids</taxon>
        <taxon>fabids</taxon>
        <taxon>Rosales</taxon>
        <taxon>Moraceae</taxon>
        <taxon>Ficeae</taxon>
        <taxon>Ficus</taxon>
    </lineage>
</organism>
<keyword evidence="2" id="KW-0472">Membrane</keyword>
<dbReference type="InterPro" id="IPR046760">
    <property type="entry name" value="Tab2-like_N"/>
</dbReference>
<keyword evidence="6" id="KW-1185">Reference proteome</keyword>
<dbReference type="Proteomes" id="UP001187192">
    <property type="component" value="Unassembled WGS sequence"/>
</dbReference>
<feature type="domain" description="RNA-binding protein Tab2-like N-terminal" evidence="3">
    <location>
        <begin position="99"/>
        <end position="201"/>
    </location>
</feature>
<dbReference type="InterPro" id="IPR046761">
    <property type="entry name" value="Tab2-like_C"/>
</dbReference>
<accession>A0AA88ATY2</accession>
<feature type="domain" description="RNA-binding protein Tab2/Atab2 C-terminal" evidence="4">
    <location>
        <begin position="351"/>
        <end position="428"/>
    </location>
</feature>
<evidence type="ECO:0000256" key="2">
    <source>
        <dbReference type="SAM" id="Phobius"/>
    </source>
</evidence>
<dbReference type="PANTHER" id="PTHR34556">
    <property type="match status" value="1"/>
</dbReference>
<keyword evidence="2" id="KW-0812">Transmembrane</keyword>
<dbReference type="PANTHER" id="PTHR34556:SF2">
    <property type="entry name" value="PROTEIN TAB2 HOMOLOG, CHLOROPLASTIC"/>
    <property type="match status" value="1"/>
</dbReference>
<dbReference type="Pfam" id="PF20429">
    <property type="entry name" value="Tab2-like_C"/>
    <property type="match status" value="2"/>
</dbReference>
<dbReference type="AlphaFoldDB" id="A0AA88ATY2"/>
<dbReference type="EMBL" id="BTGU01000047">
    <property type="protein sequence ID" value="GMN53623.1"/>
    <property type="molecule type" value="Genomic_DNA"/>
</dbReference>
<feature type="region of interest" description="Disordered" evidence="1">
    <location>
        <begin position="1"/>
        <end position="27"/>
    </location>
</feature>
<evidence type="ECO:0000259" key="4">
    <source>
        <dbReference type="Pfam" id="PF20429"/>
    </source>
</evidence>
<protein>
    <recommendedName>
        <fullName evidence="7">Protein TAB2 homolog, chloroplastic</fullName>
    </recommendedName>
</protein>
<keyword evidence="2" id="KW-1133">Transmembrane helix</keyword>
<reference evidence="5" key="1">
    <citation type="submission" date="2023-07" db="EMBL/GenBank/DDBJ databases">
        <title>draft genome sequence of fig (Ficus carica).</title>
        <authorList>
            <person name="Takahashi T."/>
            <person name="Nishimura K."/>
        </authorList>
    </citation>
    <scope>NUCLEOTIDE SEQUENCE</scope>
</reference>
<proteinExistence type="predicted"/>
<evidence type="ECO:0000256" key="1">
    <source>
        <dbReference type="SAM" id="MobiDB-lite"/>
    </source>
</evidence>
<comment type="caution">
    <text evidence="5">The sequence shown here is derived from an EMBL/GenBank/DDBJ whole genome shotgun (WGS) entry which is preliminary data.</text>
</comment>
<feature type="domain" description="RNA-binding protein Tab2/Atab2 C-terminal" evidence="4">
    <location>
        <begin position="220"/>
        <end position="296"/>
    </location>
</feature>
<evidence type="ECO:0000259" key="3">
    <source>
        <dbReference type="Pfam" id="PF06485"/>
    </source>
</evidence>
<evidence type="ECO:0000313" key="6">
    <source>
        <dbReference type="Proteomes" id="UP001187192"/>
    </source>
</evidence>
<feature type="region of interest" description="Disordered" evidence="1">
    <location>
        <begin position="60"/>
        <end position="81"/>
    </location>
</feature>
<evidence type="ECO:0008006" key="7">
    <source>
        <dbReference type="Google" id="ProtNLM"/>
    </source>
</evidence>
<gene>
    <name evidence="5" type="ORF">TIFTF001_022750</name>
</gene>
<evidence type="ECO:0000313" key="5">
    <source>
        <dbReference type="EMBL" id="GMN53623.1"/>
    </source>
</evidence>
<feature type="transmembrane region" description="Helical" evidence="2">
    <location>
        <begin position="308"/>
        <end position="332"/>
    </location>
</feature>
<feature type="compositionally biased region" description="Acidic residues" evidence="1">
    <location>
        <begin position="64"/>
        <end position="81"/>
    </location>
</feature>